<comment type="caution">
    <text evidence="3">The sequence shown here is derived from an EMBL/GenBank/DDBJ whole genome shotgun (WGS) entry which is preliminary data.</text>
</comment>
<dbReference type="PANTHER" id="PTHR40370:SF1">
    <property type="entry name" value="DUF3074 DOMAIN-CONTAINING PROTEIN"/>
    <property type="match status" value="1"/>
</dbReference>
<dbReference type="OrthoDB" id="5403181at2759"/>
<organism evidence="3 4">
    <name type="scientific">Ophiocordyceps sinensis</name>
    <dbReference type="NCBI Taxonomy" id="72228"/>
    <lineage>
        <taxon>Eukaryota</taxon>
        <taxon>Fungi</taxon>
        <taxon>Dikarya</taxon>
        <taxon>Ascomycota</taxon>
        <taxon>Pezizomycotina</taxon>
        <taxon>Sordariomycetes</taxon>
        <taxon>Hypocreomycetidae</taxon>
        <taxon>Hypocreales</taxon>
        <taxon>Ophiocordycipitaceae</taxon>
        <taxon>Ophiocordyceps</taxon>
    </lineage>
</organism>
<dbReference type="Pfam" id="PF11274">
    <property type="entry name" value="DUF3074"/>
    <property type="match status" value="1"/>
</dbReference>
<sequence>MASNSHHEPLKTLGPADWAQLPHDDLAGFLGGVFADAQLVVDSIPSTTPVWAPARETAPGRARAKTDPAPVPAELHESPPSPPHGKARAASDVVDRLRDEWKEVKVNARDNPLGIRVYKLAGKDGQGSWFARRSVHDRLSFDRWKSGMEREFPETMKVQGSPGSGNIRGIGADKRVEHQVVDGAGHLSVFQLSAQFPGPTAPRDFVTLLLTSDSSTKPSDRANPLRQYMVVSKPCTHPECPPRQGIIRGRYESVEVIREIPSEKLANKRSSSHADLMSDDGRKAGATRPPTDPSTAPDDLPQAIEWLMVTRSDPGGSVPRFMIDKGTPPGIVGDAGKFLDWAASAAAEGESPQDGAAEIENTEAPAVPRALGKGRAEQAAAVTTSDGRAAGQDEGIPSSNGLYGIIAGAFGVASSVANGLRQQLSVPMSLGSGGSQDGLDRDLGKPEHRGDESESDSDTSSSLSFASAVEKSTAGDRAGGSISESNSDESRSQPKHTGERQLQKLIERWRKLEEDFSKTQERLESKRQGEKNKDAAALAKAREKHERELVKQEAKYKREMKKLEDKREQQARKADRRRRKTMEKEERSILSTELECVRAERDVALNKVELLLSQVGELQAQNTMLVAKLGRLGAVGMEDSSSSREASVNSQPRS</sequence>
<feature type="region of interest" description="Disordered" evidence="1">
    <location>
        <begin position="427"/>
        <end position="504"/>
    </location>
</feature>
<feature type="compositionally biased region" description="Basic and acidic residues" evidence="1">
    <location>
        <begin position="488"/>
        <end position="504"/>
    </location>
</feature>
<dbReference type="InterPro" id="IPR023393">
    <property type="entry name" value="START-like_dom_sf"/>
</dbReference>
<evidence type="ECO:0000256" key="1">
    <source>
        <dbReference type="SAM" id="MobiDB-lite"/>
    </source>
</evidence>
<feature type="compositionally biased region" description="Basic and acidic residues" evidence="1">
    <location>
        <begin position="438"/>
        <end position="452"/>
    </location>
</feature>
<proteinExistence type="predicted"/>
<feature type="region of interest" description="Disordered" evidence="1">
    <location>
        <begin position="262"/>
        <end position="299"/>
    </location>
</feature>
<accession>A0A8H4LUW1</accession>
<dbReference type="InterPro" id="IPR024500">
    <property type="entry name" value="DUF3074"/>
</dbReference>
<keyword evidence="4" id="KW-1185">Reference proteome</keyword>
<feature type="region of interest" description="Disordered" evidence="1">
    <location>
        <begin position="367"/>
        <end position="396"/>
    </location>
</feature>
<feature type="region of interest" description="Disordered" evidence="1">
    <location>
        <begin position="635"/>
        <end position="654"/>
    </location>
</feature>
<dbReference type="SUPFAM" id="SSF55961">
    <property type="entry name" value="Bet v1-like"/>
    <property type="match status" value="1"/>
</dbReference>
<name>A0A8H4LUW1_9HYPO</name>
<feature type="region of interest" description="Disordered" evidence="1">
    <location>
        <begin position="517"/>
        <end position="590"/>
    </location>
</feature>
<evidence type="ECO:0000259" key="2">
    <source>
        <dbReference type="Pfam" id="PF11274"/>
    </source>
</evidence>
<feature type="compositionally biased region" description="Low complexity" evidence="1">
    <location>
        <begin position="458"/>
        <end position="472"/>
    </location>
</feature>
<dbReference type="AlphaFoldDB" id="A0A8H4LUW1"/>
<evidence type="ECO:0000313" key="3">
    <source>
        <dbReference type="EMBL" id="KAF4505356.1"/>
    </source>
</evidence>
<dbReference type="Proteomes" id="UP000557566">
    <property type="component" value="Unassembled WGS sequence"/>
</dbReference>
<gene>
    <name evidence="3" type="ORF">G6O67_007314</name>
</gene>
<feature type="domain" description="DUF3074" evidence="2">
    <location>
        <begin position="129"/>
        <end position="342"/>
    </location>
</feature>
<dbReference type="Gene3D" id="3.30.530.20">
    <property type="match status" value="1"/>
</dbReference>
<reference evidence="3 4" key="1">
    <citation type="journal article" date="2020" name="Genome Biol. Evol.">
        <title>A new high-quality draft genome assembly of the Chinese cordyceps Ophiocordyceps sinensis.</title>
        <authorList>
            <person name="Shu R."/>
            <person name="Zhang J."/>
            <person name="Meng Q."/>
            <person name="Zhang H."/>
            <person name="Zhou G."/>
            <person name="Li M."/>
            <person name="Wu P."/>
            <person name="Zhao Y."/>
            <person name="Chen C."/>
            <person name="Qin Q."/>
        </authorList>
    </citation>
    <scope>NUCLEOTIDE SEQUENCE [LARGE SCALE GENOMIC DNA]</scope>
    <source>
        <strain evidence="3 4">IOZ07</strain>
    </source>
</reference>
<dbReference type="PANTHER" id="PTHR40370">
    <property type="entry name" value="EXPRESSED PROTEIN"/>
    <property type="match status" value="1"/>
</dbReference>
<protein>
    <recommendedName>
        <fullName evidence="2">DUF3074 domain-containing protein</fullName>
    </recommendedName>
</protein>
<feature type="compositionally biased region" description="Polar residues" evidence="1">
    <location>
        <begin position="639"/>
        <end position="654"/>
    </location>
</feature>
<feature type="compositionally biased region" description="Basic and acidic residues" evidence="1">
    <location>
        <begin position="517"/>
        <end position="573"/>
    </location>
</feature>
<dbReference type="EMBL" id="JAAVMX010000008">
    <property type="protein sequence ID" value="KAF4505356.1"/>
    <property type="molecule type" value="Genomic_DNA"/>
</dbReference>
<evidence type="ECO:0000313" key="4">
    <source>
        <dbReference type="Proteomes" id="UP000557566"/>
    </source>
</evidence>
<feature type="region of interest" description="Disordered" evidence="1">
    <location>
        <begin position="49"/>
        <end position="91"/>
    </location>
</feature>